<keyword evidence="6" id="KW-0704">Schiff base</keyword>
<dbReference type="RefSeq" id="WP_396755639.1">
    <property type="nucleotide sequence ID" value="NZ_JBITLA010000006.1"/>
</dbReference>
<evidence type="ECO:0000256" key="1">
    <source>
        <dbReference type="ARBA" id="ARBA00002834"/>
    </source>
</evidence>
<dbReference type="EC" id="2.8.1.10" evidence="3"/>
<dbReference type="InterPro" id="IPR008867">
    <property type="entry name" value="ThiG"/>
</dbReference>
<keyword evidence="4" id="KW-0808">Transferase</keyword>
<sequence length="244" mass="25980">MELFHCFGARPEHRVDTRQAVDMLAASGCRYLAVNTHTIDRVDRGDDLPIGYWTATLGSVRDALGADSPVVPVLNINHPVTAEEAVERTHRAAELTGLRVIKLEVLDEDFTVSRNEAVLAAAATLVDEGFEVWPLITPDEAVLAECVALGSTMVRVMGSPIGARRGIDPQWREEMDRVLATASVPVMLDGGVGSVEHAVAAARQGFSSILVNSCLFADGDPVAALRGFRAAIDAADAPATLVRG</sequence>
<accession>A0ABW7ZTH6</accession>
<keyword evidence="5" id="KW-0784">Thiamine biosynthesis</keyword>
<comment type="catalytic activity">
    <reaction evidence="7">
        <text>[ThiS sulfur-carrier protein]-C-terminal-Gly-aminoethanethioate + 2-iminoacetate + 1-deoxy-D-xylulose 5-phosphate = [ThiS sulfur-carrier protein]-C-terminal Gly-Gly + 2-[(2R,5Z)-2-carboxy-4-methylthiazol-5(2H)-ylidene]ethyl phosphate + 2 H2O + H(+)</text>
        <dbReference type="Rhea" id="RHEA:26297"/>
        <dbReference type="Rhea" id="RHEA-COMP:12909"/>
        <dbReference type="Rhea" id="RHEA-COMP:19908"/>
        <dbReference type="ChEBI" id="CHEBI:15377"/>
        <dbReference type="ChEBI" id="CHEBI:15378"/>
        <dbReference type="ChEBI" id="CHEBI:57792"/>
        <dbReference type="ChEBI" id="CHEBI:62899"/>
        <dbReference type="ChEBI" id="CHEBI:77846"/>
        <dbReference type="ChEBI" id="CHEBI:90778"/>
        <dbReference type="ChEBI" id="CHEBI:232372"/>
        <dbReference type="EC" id="2.8.1.10"/>
    </reaction>
</comment>
<dbReference type="Gene3D" id="3.20.20.70">
    <property type="entry name" value="Aldolase class I"/>
    <property type="match status" value="1"/>
</dbReference>
<dbReference type="EMBL" id="JBITLE010000016">
    <property type="protein sequence ID" value="MFI7266134.1"/>
    <property type="molecule type" value="Genomic_DNA"/>
</dbReference>
<evidence type="ECO:0000313" key="10">
    <source>
        <dbReference type="Proteomes" id="UP001612812"/>
    </source>
</evidence>
<protein>
    <recommendedName>
        <fullName evidence="3">thiazole synthase</fullName>
        <ecNumber evidence="3">2.8.1.10</ecNumber>
    </recommendedName>
</protein>
<dbReference type="SUPFAM" id="SSF110399">
    <property type="entry name" value="ThiG-like"/>
    <property type="match status" value="1"/>
</dbReference>
<evidence type="ECO:0000256" key="3">
    <source>
        <dbReference type="ARBA" id="ARBA00011960"/>
    </source>
</evidence>
<reference evidence="9 10" key="1">
    <citation type="submission" date="2024-10" db="EMBL/GenBank/DDBJ databases">
        <title>The Natural Products Discovery Center: Release of the First 8490 Sequenced Strains for Exploring Actinobacteria Biosynthetic Diversity.</title>
        <authorList>
            <person name="Kalkreuter E."/>
            <person name="Kautsar S.A."/>
            <person name="Yang D."/>
            <person name="Bader C.D."/>
            <person name="Teijaro C.N."/>
            <person name="Fluegel L."/>
            <person name="Davis C.M."/>
            <person name="Simpson J.R."/>
            <person name="Lauterbach L."/>
            <person name="Steele A.D."/>
            <person name="Gui C."/>
            <person name="Meng S."/>
            <person name="Li G."/>
            <person name="Viehrig K."/>
            <person name="Ye F."/>
            <person name="Su P."/>
            <person name="Kiefer A.F."/>
            <person name="Nichols A."/>
            <person name="Cepeda A.J."/>
            <person name="Yan W."/>
            <person name="Fan B."/>
            <person name="Jiang Y."/>
            <person name="Adhikari A."/>
            <person name="Zheng C.-J."/>
            <person name="Schuster L."/>
            <person name="Cowan T.M."/>
            <person name="Smanski M.J."/>
            <person name="Chevrette M.G."/>
            <person name="De Carvalho L.P.S."/>
            <person name="Shen B."/>
        </authorList>
    </citation>
    <scope>NUCLEOTIDE SEQUENCE [LARGE SCALE GENOMIC DNA]</scope>
    <source>
        <strain evidence="9 10">NPDC049845</strain>
    </source>
</reference>
<comment type="caution">
    <text evidence="9">The sequence shown here is derived from an EMBL/GenBank/DDBJ whole genome shotgun (WGS) entry which is preliminary data.</text>
</comment>
<evidence type="ECO:0000256" key="5">
    <source>
        <dbReference type="ARBA" id="ARBA00022977"/>
    </source>
</evidence>
<dbReference type="InterPro" id="IPR013785">
    <property type="entry name" value="Aldolase_TIM"/>
</dbReference>
<evidence type="ECO:0000256" key="4">
    <source>
        <dbReference type="ARBA" id="ARBA00022679"/>
    </source>
</evidence>
<evidence type="ECO:0000256" key="6">
    <source>
        <dbReference type="ARBA" id="ARBA00023270"/>
    </source>
</evidence>
<keyword evidence="10" id="KW-1185">Reference proteome</keyword>
<proteinExistence type="predicted"/>
<evidence type="ECO:0000256" key="7">
    <source>
        <dbReference type="ARBA" id="ARBA00049897"/>
    </source>
</evidence>
<dbReference type="PANTHER" id="PTHR34266:SF2">
    <property type="entry name" value="THIAZOLE SYNTHASE"/>
    <property type="match status" value="1"/>
</dbReference>
<dbReference type="PANTHER" id="PTHR34266">
    <property type="entry name" value="THIAZOLE SYNTHASE"/>
    <property type="match status" value="1"/>
</dbReference>
<comment type="pathway">
    <text evidence="2">Cofactor biosynthesis; thiamine diphosphate biosynthesis.</text>
</comment>
<dbReference type="Pfam" id="PF05690">
    <property type="entry name" value="ThiG"/>
    <property type="match status" value="1"/>
</dbReference>
<gene>
    <name evidence="9" type="ORF">ACIBP4_28000</name>
</gene>
<organism evidence="9 10">
    <name type="scientific">Micromonospora maritima</name>
    <dbReference type="NCBI Taxonomy" id="986711"/>
    <lineage>
        <taxon>Bacteria</taxon>
        <taxon>Bacillati</taxon>
        <taxon>Actinomycetota</taxon>
        <taxon>Actinomycetes</taxon>
        <taxon>Micromonosporales</taxon>
        <taxon>Micromonosporaceae</taxon>
        <taxon>Micromonospora</taxon>
    </lineage>
</organism>
<feature type="domain" description="Thiazole synthase ThiG" evidence="8">
    <location>
        <begin position="79"/>
        <end position="235"/>
    </location>
</feature>
<comment type="function">
    <text evidence="1">Catalyzes the rearrangement of 1-deoxy-D-xylulose 5-phosphate (DXP) to produce the thiazole phosphate moiety of thiamine. Sulfur is provided by the thiocarboxylate moiety of the carrier protein ThiS. In vitro, sulfur can be provided by H(2)S.</text>
</comment>
<evidence type="ECO:0000259" key="8">
    <source>
        <dbReference type="Pfam" id="PF05690"/>
    </source>
</evidence>
<evidence type="ECO:0000256" key="2">
    <source>
        <dbReference type="ARBA" id="ARBA00004948"/>
    </source>
</evidence>
<evidence type="ECO:0000313" key="9">
    <source>
        <dbReference type="EMBL" id="MFI7266134.1"/>
    </source>
</evidence>
<dbReference type="InterPro" id="IPR033983">
    <property type="entry name" value="Thiazole_synthase_ThiG"/>
</dbReference>
<name>A0ABW7ZTH6_9ACTN</name>
<dbReference type="Proteomes" id="UP001612812">
    <property type="component" value="Unassembled WGS sequence"/>
</dbReference>